<accession>A0ACC2LLH8</accession>
<organism evidence="1 2">
    <name type="scientific">Persea americana</name>
    <name type="common">Avocado</name>
    <dbReference type="NCBI Taxonomy" id="3435"/>
    <lineage>
        <taxon>Eukaryota</taxon>
        <taxon>Viridiplantae</taxon>
        <taxon>Streptophyta</taxon>
        <taxon>Embryophyta</taxon>
        <taxon>Tracheophyta</taxon>
        <taxon>Spermatophyta</taxon>
        <taxon>Magnoliopsida</taxon>
        <taxon>Magnoliidae</taxon>
        <taxon>Laurales</taxon>
        <taxon>Lauraceae</taxon>
        <taxon>Persea</taxon>
    </lineage>
</organism>
<evidence type="ECO:0000313" key="1">
    <source>
        <dbReference type="EMBL" id="KAJ8633876.1"/>
    </source>
</evidence>
<evidence type="ECO:0000313" key="2">
    <source>
        <dbReference type="Proteomes" id="UP001234297"/>
    </source>
</evidence>
<proteinExistence type="predicted"/>
<comment type="caution">
    <text evidence="1">The sequence shown here is derived from an EMBL/GenBank/DDBJ whole genome shotgun (WGS) entry which is preliminary data.</text>
</comment>
<dbReference type="EMBL" id="CM056816">
    <property type="protein sequence ID" value="KAJ8633876.1"/>
    <property type="molecule type" value="Genomic_DNA"/>
</dbReference>
<dbReference type="Proteomes" id="UP001234297">
    <property type="component" value="Chromosome 8"/>
</dbReference>
<sequence length="76" mass="8377">MLNQSCQDSAVSNKSAEKAQESRIREREKRKEGKNDFALHCFMIEGPASFAAADPSVYPPSACPPFAFSGRARSLR</sequence>
<protein>
    <submittedName>
        <fullName evidence="1">Uncharacterized protein</fullName>
    </submittedName>
</protein>
<reference evidence="1 2" key="1">
    <citation type="journal article" date="2022" name="Hortic Res">
        <title>A haplotype resolved chromosomal level avocado genome allows analysis of novel avocado genes.</title>
        <authorList>
            <person name="Nath O."/>
            <person name="Fletcher S.J."/>
            <person name="Hayward A."/>
            <person name="Shaw L.M."/>
            <person name="Masouleh A.K."/>
            <person name="Furtado A."/>
            <person name="Henry R.J."/>
            <person name="Mitter N."/>
        </authorList>
    </citation>
    <scope>NUCLEOTIDE SEQUENCE [LARGE SCALE GENOMIC DNA]</scope>
    <source>
        <strain evidence="2">cv. Hass</strain>
    </source>
</reference>
<name>A0ACC2LLH8_PERAE</name>
<keyword evidence="2" id="KW-1185">Reference proteome</keyword>
<gene>
    <name evidence="1" type="ORF">MRB53_027212</name>
</gene>